<name>A0AAN6UI85_9PEZI</name>
<feature type="region of interest" description="Disordered" evidence="1">
    <location>
        <begin position="20"/>
        <end position="58"/>
    </location>
</feature>
<evidence type="ECO:0000313" key="3">
    <source>
        <dbReference type="Proteomes" id="UP001304895"/>
    </source>
</evidence>
<comment type="caution">
    <text evidence="2">The sequence shown here is derived from an EMBL/GenBank/DDBJ whole genome shotgun (WGS) entry which is preliminary data.</text>
</comment>
<accession>A0AAN6UI85</accession>
<dbReference type="EMBL" id="MU853413">
    <property type="protein sequence ID" value="KAK4133234.1"/>
    <property type="molecule type" value="Genomic_DNA"/>
</dbReference>
<evidence type="ECO:0008006" key="4">
    <source>
        <dbReference type="Google" id="ProtNLM"/>
    </source>
</evidence>
<dbReference type="Proteomes" id="UP001304895">
    <property type="component" value="Unassembled WGS sequence"/>
</dbReference>
<reference evidence="2" key="2">
    <citation type="submission" date="2023-05" db="EMBL/GenBank/DDBJ databases">
        <authorList>
            <consortium name="Lawrence Berkeley National Laboratory"/>
            <person name="Steindorff A."/>
            <person name="Hensen N."/>
            <person name="Bonometti L."/>
            <person name="Westerberg I."/>
            <person name="Brannstrom I.O."/>
            <person name="Guillou S."/>
            <person name="Cros-Aarteil S."/>
            <person name="Calhoun S."/>
            <person name="Haridas S."/>
            <person name="Kuo A."/>
            <person name="Mondo S."/>
            <person name="Pangilinan J."/>
            <person name="Riley R."/>
            <person name="Labutti K."/>
            <person name="Andreopoulos B."/>
            <person name="Lipzen A."/>
            <person name="Chen C."/>
            <person name="Yanf M."/>
            <person name="Daum C."/>
            <person name="Ng V."/>
            <person name="Clum A."/>
            <person name="Ohm R."/>
            <person name="Martin F."/>
            <person name="Silar P."/>
            <person name="Natvig D."/>
            <person name="Lalanne C."/>
            <person name="Gautier V."/>
            <person name="Ament-Velasquez S.L."/>
            <person name="Kruys A."/>
            <person name="Hutchinson M.I."/>
            <person name="Powell A.J."/>
            <person name="Barry K."/>
            <person name="Miller A.N."/>
            <person name="Grigoriev I.V."/>
            <person name="Debuchy R."/>
            <person name="Gladieux P."/>
            <person name="Thoren M.H."/>
            <person name="Johannesson H."/>
        </authorList>
    </citation>
    <scope>NUCLEOTIDE SEQUENCE</scope>
    <source>
        <strain evidence="2">CBS 123565</strain>
    </source>
</reference>
<reference evidence="2" key="1">
    <citation type="journal article" date="2023" name="Mol. Phylogenet. Evol.">
        <title>Genome-scale phylogeny and comparative genomics of the fungal order Sordariales.</title>
        <authorList>
            <person name="Hensen N."/>
            <person name="Bonometti L."/>
            <person name="Westerberg I."/>
            <person name="Brannstrom I.O."/>
            <person name="Guillou S."/>
            <person name="Cros-Aarteil S."/>
            <person name="Calhoun S."/>
            <person name="Haridas S."/>
            <person name="Kuo A."/>
            <person name="Mondo S."/>
            <person name="Pangilinan J."/>
            <person name="Riley R."/>
            <person name="LaButti K."/>
            <person name="Andreopoulos B."/>
            <person name="Lipzen A."/>
            <person name="Chen C."/>
            <person name="Yan M."/>
            <person name="Daum C."/>
            <person name="Ng V."/>
            <person name="Clum A."/>
            <person name="Steindorff A."/>
            <person name="Ohm R.A."/>
            <person name="Martin F."/>
            <person name="Silar P."/>
            <person name="Natvig D.O."/>
            <person name="Lalanne C."/>
            <person name="Gautier V."/>
            <person name="Ament-Velasquez S.L."/>
            <person name="Kruys A."/>
            <person name="Hutchinson M.I."/>
            <person name="Powell A.J."/>
            <person name="Barry K."/>
            <person name="Miller A.N."/>
            <person name="Grigoriev I.V."/>
            <person name="Debuchy R."/>
            <person name="Gladieux P."/>
            <person name="Hiltunen Thoren M."/>
            <person name="Johannesson H."/>
        </authorList>
    </citation>
    <scope>NUCLEOTIDE SEQUENCE</scope>
    <source>
        <strain evidence="2">CBS 123565</strain>
    </source>
</reference>
<gene>
    <name evidence="2" type="ORF">BT67DRAFT_443151</name>
</gene>
<keyword evidence="3" id="KW-1185">Reference proteome</keyword>
<organism evidence="2 3">
    <name type="scientific">Trichocladium antarcticum</name>
    <dbReference type="NCBI Taxonomy" id="1450529"/>
    <lineage>
        <taxon>Eukaryota</taxon>
        <taxon>Fungi</taxon>
        <taxon>Dikarya</taxon>
        <taxon>Ascomycota</taxon>
        <taxon>Pezizomycotina</taxon>
        <taxon>Sordariomycetes</taxon>
        <taxon>Sordariomycetidae</taxon>
        <taxon>Sordariales</taxon>
        <taxon>Chaetomiaceae</taxon>
        <taxon>Trichocladium</taxon>
    </lineage>
</organism>
<evidence type="ECO:0000313" key="2">
    <source>
        <dbReference type="EMBL" id="KAK4133234.1"/>
    </source>
</evidence>
<dbReference type="AlphaFoldDB" id="A0AAN6UI85"/>
<protein>
    <recommendedName>
        <fullName evidence="4">F-box domain-containing protein</fullName>
    </recommendedName>
</protein>
<sequence>MPSLSRLCLFGRLRRRENTTRDTKLNRNAVDDIEQPQGQPGQAQNTPAPPSSTAAAEKHTPITLESLPAELRHIIISLVLDIEDLKALVLASPVFHKHYLLDRKAFLRRALQAALGNVLVDAYAVHTSALLRKQQQQPGHSLRQLEETTVRLCMANYVALRSVSPDQLFAAEVAITEDDLAAMASFYCSLARPLVEQCAALFLRHLDAAPRRVGRLSRTERTRLLRALYRFQLYCNLFGVGPRGYTERPPLPMSEILLFFFCVFPPWEIEEIHCIYVIIREKYEAVFDAIRLDVARDNPAFDGWRRPDTPPGSFDLTNEYARESLRQGTASRGLRLFSKVIQTSDHKKLVKRMQKYMALDCIFIEPILNWTSQELRRIEHPSEEDRAEARRERLPFLGDKEDGPPLAWVILWRGKYINEFGDVIDYRFKEWGYVFWDCKRLNESGCKNDLRVRPT</sequence>
<proteinExistence type="predicted"/>
<feature type="compositionally biased region" description="Polar residues" evidence="1">
    <location>
        <begin position="36"/>
        <end position="45"/>
    </location>
</feature>
<evidence type="ECO:0000256" key="1">
    <source>
        <dbReference type="SAM" id="MobiDB-lite"/>
    </source>
</evidence>